<accession>A0A5J4YR70</accession>
<gene>
    <name evidence="1" type="ORF">FVE85_8747</name>
</gene>
<comment type="caution">
    <text evidence="1">The sequence shown here is derived from an EMBL/GenBank/DDBJ whole genome shotgun (WGS) entry which is preliminary data.</text>
</comment>
<organism evidence="1 2">
    <name type="scientific">Porphyridium purpureum</name>
    <name type="common">Red alga</name>
    <name type="synonym">Porphyridium cruentum</name>
    <dbReference type="NCBI Taxonomy" id="35688"/>
    <lineage>
        <taxon>Eukaryota</taxon>
        <taxon>Rhodophyta</taxon>
        <taxon>Bangiophyceae</taxon>
        <taxon>Porphyridiales</taxon>
        <taxon>Porphyridiaceae</taxon>
        <taxon>Porphyridium</taxon>
    </lineage>
</organism>
<protein>
    <submittedName>
        <fullName evidence="1">Uncharacterized protein</fullName>
    </submittedName>
</protein>
<dbReference type="AlphaFoldDB" id="A0A5J4YR70"/>
<reference evidence="2" key="1">
    <citation type="journal article" date="2019" name="Nat. Commun.">
        <title>Expansion of phycobilisome linker gene families in mesophilic red algae.</title>
        <authorList>
            <person name="Lee J."/>
            <person name="Kim D."/>
            <person name="Bhattacharya D."/>
            <person name="Yoon H.S."/>
        </authorList>
    </citation>
    <scope>NUCLEOTIDE SEQUENCE [LARGE SCALE GENOMIC DNA]</scope>
    <source>
        <strain evidence="2">CCMP 1328</strain>
    </source>
</reference>
<sequence>MVSNMVRQAMSTEMCISIRSRDTWSMGGQVLPGHAPKAASMMNDKHFSVLSVDRVTLNVHDKLLNAQKAVRRKSIGILDLLVQMFSSEALQFYHCGKCDCVWASRESLSRPDCV</sequence>
<name>A0A5J4YR70_PORPP</name>
<evidence type="ECO:0000313" key="2">
    <source>
        <dbReference type="Proteomes" id="UP000324585"/>
    </source>
</evidence>
<evidence type="ECO:0000313" key="1">
    <source>
        <dbReference type="EMBL" id="KAA8493302.1"/>
    </source>
</evidence>
<keyword evidence="2" id="KW-1185">Reference proteome</keyword>
<dbReference type="EMBL" id="VRMN01000007">
    <property type="protein sequence ID" value="KAA8493302.1"/>
    <property type="molecule type" value="Genomic_DNA"/>
</dbReference>
<dbReference type="Proteomes" id="UP000324585">
    <property type="component" value="Unassembled WGS sequence"/>
</dbReference>
<proteinExistence type="predicted"/>